<feature type="transmembrane region" description="Helical" evidence="13">
    <location>
        <begin position="387"/>
        <end position="407"/>
    </location>
</feature>
<dbReference type="GO" id="GO:0042910">
    <property type="term" value="F:xenobiotic transmembrane transporter activity"/>
    <property type="evidence" value="ECO:0007669"/>
    <property type="project" value="InterPro"/>
</dbReference>
<feature type="transmembrane region" description="Helical" evidence="13">
    <location>
        <begin position="191"/>
        <end position="215"/>
    </location>
</feature>
<gene>
    <name evidence="14" type="ORF">LKD81_12150</name>
</gene>
<name>A0AAE3EBQ7_9FIRM</name>
<feature type="transmembrane region" description="Helical" evidence="13">
    <location>
        <begin position="283"/>
        <end position="300"/>
    </location>
</feature>
<dbReference type="InterPro" id="IPR048279">
    <property type="entry name" value="MdtK-like"/>
</dbReference>
<evidence type="ECO:0000256" key="10">
    <source>
        <dbReference type="ARBA" id="ARBA00023065"/>
    </source>
</evidence>
<dbReference type="EMBL" id="JAJEQR010000037">
    <property type="protein sequence ID" value="MCC2231739.1"/>
    <property type="molecule type" value="Genomic_DNA"/>
</dbReference>
<reference evidence="14" key="1">
    <citation type="submission" date="2021-10" db="EMBL/GenBank/DDBJ databases">
        <title>Anaerobic single-cell dispensing facilitates the cultivation of human gut bacteria.</title>
        <authorList>
            <person name="Afrizal A."/>
        </authorList>
    </citation>
    <scope>NUCLEOTIDE SEQUENCE</scope>
    <source>
        <strain evidence="14">CLA-AA-H215</strain>
    </source>
</reference>
<proteinExistence type="inferred from homology"/>
<keyword evidence="9 13" id="KW-1133">Transmembrane helix</keyword>
<evidence type="ECO:0000256" key="2">
    <source>
        <dbReference type="ARBA" id="ARBA00004651"/>
    </source>
</evidence>
<dbReference type="GO" id="GO:0005886">
    <property type="term" value="C:plasma membrane"/>
    <property type="evidence" value="ECO:0007669"/>
    <property type="project" value="UniProtKB-SubCell"/>
</dbReference>
<keyword evidence="11 13" id="KW-0472">Membrane</keyword>
<dbReference type="AlphaFoldDB" id="A0AAE3EBQ7"/>
<protein>
    <recommendedName>
        <fullName evidence="4">Probable multidrug resistance protein NorM</fullName>
    </recommendedName>
    <alternativeName>
        <fullName evidence="12">Multidrug-efflux transporter</fullName>
    </alternativeName>
</protein>
<evidence type="ECO:0000256" key="4">
    <source>
        <dbReference type="ARBA" id="ARBA00020268"/>
    </source>
</evidence>
<evidence type="ECO:0000256" key="7">
    <source>
        <dbReference type="ARBA" id="ARBA00022475"/>
    </source>
</evidence>
<comment type="caution">
    <text evidence="14">The sequence shown here is derived from an EMBL/GenBank/DDBJ whole genome shotgun (WGS) entry which is preliminary data.</text>
</comment>
<dbReference type="PANTHER" id="PTHR43298">
    <property type="entry name" value="MULTIDRUG RESISTANCE PROTEIN NORM-RELATED"/>
    <property type="match status" value="1"/>
</dbReference>
<keyword evidence="8 13" id="KW-0812">Transmembrane</keyword>
<keyword evidence="10" id="KW-0406">Ion transport</keyword>
<dbReference type="PIRSF" id="PIRSF006603">
    <property type="entry name" value="DinF"/>
    <property type="match status" value="1"/>
</dbReference>
<feature type="transmembrane region" description="Helical" evidence="13">
    <location>
        <begin position="57"/>
        <end position="82"/>
    </location>
</feature>
<feature type="transmembrane region" description="Helical" evidence="13">
    <location>
        <begin position="320"/>
        <end position="340"/>
    </location>
</feature>
<evidence type="ECO:0000256" key="13">
    <source>
        <dbReference type="SAM" id="Phobius"/>
    </source>
</evidence>
<keyword evidence="5" id="KW-0813">Transport</keyword>
<dbReference type="Proteomes" id="UP001198182">
    <property type="component" value="Unassembled WGS sequence"/>
</dbReference>
<dbReference type="RefSeq" id="WP_308454257.1">
    <property type="nucleotide sequence ID" value="NZ_JAJEQR010000037.1"/>
</dbReference>
<feature type="transmembrane region" description="Helical" evidence="13">
    <location>
        <begin position="12"/>
        <end position="33"/>
    </location>
</feature>
<evidence type="ECO:0000256" key="8">
    <source>
        <dbReference type="ARBA" id="ARBA00022692"/>
    </source>
</evidence>
<evidence type="ECO:0000256" key="5">
    <source>
        <dbReference type="ARBA" id="ARBA00022448"/>
    </source>
</evidence>
<dbReference type="InterPro" id="IPR002528">
    <property type="entry name" value="MATE_fam"/>
</dbReference>
<feature type="transmembrane region" description="Helical" evidence="13">
    <location>
        <begin position="94"/>
        <end position="116"/>
    </location>
</feature>
<comment type="function">
    <text evidence="1">Multidrug efflux pump.</text>
</comment>
<evidence type="ECO:0000256" key="12">
    <source>
        <dbReference type="ARBA" id="ARBA00031636"/>
    </source>
</evidence>
<sequence length="444" mass="49136">MKKDRNLTEGNITASLWLFALPLMLGNVLQQLYNLVDTWVVGHYIGDRALAAVGSSYTLMTFITSIIIGLCLGTGAFISMAWGAKEEGKIRNGIFLSFVLIGIITLLLMAGLYLCVNPLIRLLQVPEETAGDMKEYLVYVFAGFFLTFLYNYFANILRSIGNSVIPLAFLGVSVVLNIFFDIYLVRDLHMGIRGAAVATVIAQHISGILILLYFLKNYPQYRVRKEDMTWNRENIRQIFSLSGFTCLQQSVMNFGILVVQGIVNSFGTTVMAAFAVAVKIDTIAYMPAGDFGNAFSFFVAQNFGAGKKERIQEGIRQSTISVVLFCAAISAIVCLAARPLMQIFVTEGCEELIRVGVQYLRTEGACYVGIGILFVLYGYYRAVNLPFLSVVLTVISLGTRVLLAYVLSSIPAVGVFGIWIAIPIGWFLADAYGIGYYWRKMKNQ</sequence>
<keyword evidence="15" id="KW-1185">Reference proteome</keyword>
<comment type="subcellular location">
    <subcellularLocation>
        <location evidence="2">Cell membrane</location>
        <topology evidence="2">Multi-pass membrane protein</topology>
    </subcellularLocation>
</comment>
<feature type="transmembrane region" description="Helical" evidence="13">
    <location>
        <begin position="165"/>
        <end position="185"/>
    </location>
</feature>
<feature type="transmembrane region" description="Helical" evidence="13">
    <location>
        <begin position="254"/>
        <end position="277"/>
    </location>
</feature>
<dbReference type="CDD" id="cd13138">
    <property type="entry name" value="MATE_yoeA_like"/>
    <property type="match status" value="1"/>
</dbReference>
<dbReference type="NCBIfam" id="TIGR00797">
    <property type="entry name" value="matE"/>
    <property type="match status" value="1"/>
</dbReference>
<comment type="similarity">
    <text evidence="3">Belongs to the multi antimicrobial extrusion (MATE) (TC 2.A.66.1) family.</text>
</comment>
<feature type="transmembrane region" description="Helical" evidence="13">
    <location>
        <begin position="136"/>
        <end position="153"/>
    </location>
</feature>
<evidence type="ECO:0000256" key="6">
    <source>
        <dbReference type="ARBA" id="ARBA00022449"/>
    </source>
</evidence>
<keyword evidence="7" id="KW-1003">Cell membrane</keyword>
<dbReference type="GO" id="GO:0006811">
    <property type="term" value="P:monoatomic ion transport"/>
    <property type="evidence" value="ECO:0007669"/>
    <property type="project" value="UniProtKB-KW"/>
</dbReference>
<evidence type="ECO:0000256" key="11">
    <source>
        <dbReference type="ARBA" id="ARBA00023136"/>
    </source>
</evidence>
<organism evidence="14 15">
    <name type="scientific">Hominifimenecus microfluidus</name>
    <dbReference type="NCBI Taxonomy" id="2885348"/>
    <lineage>
        <taxon>Bacteria</taxon>
        <taxon>Bacillati</taxon>
        <taxon>Bacillota</taxon>
        <taxon>Clostridia</taxon>
        <taxon>Lachnospirales</taxon>
        <taxon>Lachnospiraceae</taxon>
        <taxon>Hominifimenecus</taxon>
    </lineage>
</organism>
<evidence type="ECO:0000256" key="3">
    <source>
        <dbReference type="ARBA" id="ARBA00010199"/>
    </source>
</evidence>
<accession>A0AAE3EBQ7</accession>
<evidence type="ECO:0000313" key="15">
    <source>
        <dbReference type="Proteomes" id="UP001198182"/>
    </source>
</evidence>
<feature type="transmembrane region" description="Helical" evidence="13">
    <location>
        <begin position="413"/>
        <end position="438"/>
    </location>
</feature>
<evidence type="ECO:0000256" key="1">
    <source>
        <dbReference type="ARBA" id="ARBA00003408"/>
    </source>
</evidence>
<dbReference type="Pfam" id="PF01554">
    <property type="entry name" value="MatE"/>
    <property type="match status" value="2"/>
</dbReference>
<evidence type="ECO:0000256" key="9">
    <source>
        <dbReference type="ARBA" id="ARBA00022989"/>
    </source>
</evidence>
<dbReference type="GO" id="GO:0015297">
    <property type="term" value="F:antiporter activity"/>
    <property type="evidence" value="ECO:0007669"/>
    <property type="project" value="UniProtKB-KW"/>
</dbReference>
<dbReference type="InterPro" id="IPR050222">
    <property type="entry name" value="MATE_MdtK"/>
</dbReference>
<keyword evidence="6" id="KW-0050">Antiport</keyword>
<feature type="transmembrane region" description="Helical" evidence="13">
    <location>
        <begin position="360"/>
        <end position="380"/>
    </location>
</feature>
<evidence type="ECO:0000313" key="14">
    <source>
        <dbReference type="EMBL" id="MCC2231739.1"/>
    </source>
</evidence>
<dbReference type="PANTHER" id="PTHR43298:SF2">
    <property type="entry name" value="FMN_FAD EXPORTER YEEO-RELATED"/>
    <property type="match status" value="1"/>
</dbReference>